<reference evidence="1 2" key="1">
    <citation type="submission" date="2007-03" db="EMBL/GenBank/DDBJ databases">
        <title>Complete sequence of Desulfotomaculum reducens MI-1.</title>
        <authorList>
            <consortium name="US DOE Joint Genome Institute"/>
            <person name="Copeland A."/>
            <person name="Lucas S."/>
            <person name="Lapidus A."/>
            <person name="Barry K."/>
            <person name="Detter J.C."/>
            <person name="Glavina del Rio T."/>
            <person name="Hammon N."/>
            <person name="Israni S."/>
            <person name="Dalin E."/>
            <person name="Tice H."/>
            <person name="Pitluck S."/>
            <person name="Sims D."/>
            <person name="Brettin T."/>
            <person name="Bruce D."/>
            <person name="Han C."/>
            <person name="Tapia R."/>
            <person name="Schmutz J."/>
            <person name="Larimer F."/>
            <person name="Land M."/>
            <person name="Hauser L."/>
            <person name="Kyrpides N."/>
            <person name="Kim E."/>
            <person name="Tebo B.M."/>
            <person name="Richardson P."/>
        </authorList>
    </citation>
    <scope>NUCLEOTIDE SEQUENCE [LARGE SCALE GENOMIC DNA]</scope>
    <source>
        <strain evidence="1 2">MI-1</strain>
    </source>
</reference>
<dbReference type="EMBL" id="CP000612">
    <property type="protein sequence ID" value="ABO49529.1"/>
    <property type="molecule type" value="Genomic_DNA"/>
</dbReference>
<evidence type="ECO:0000313" key="1">
    <source>
        <dbReference type="EMBL" id="ABO49529.1"/>
    </source>
</evidence>
<evidence type="ECO:0000313" key="2">
    <source>
        <dbReference type="Proteomes" id="UP000001556"/>
    </source>
</evidence>
<dbReference type="HOGENOM" id="CLU_1400550_0_0_9"/>
<dbReference type="KEGG" id="drm:Dred_0994"/>
<name>A4J376_DESRM</name>
<gene>
    <name evidence="1" type="ordered locus">Dred_0994</name>
</gene>
<accession>A4J376</accession>
<sequence length="194" mass="22986">MEQIKLYKLYNKELGEVLRTRNIDQLIEFCNKWATKIELQYLAELKNQPRDFAELVMHQMILAKKDMPEEIKQESEEWIKKYRLAKYGSTNPLTELAREMTLVAKENPIIEDTFEMPHSRHWVDLPSGLRLCFTLKRLPDEIPFWHLSMSKEQGGILQEEIDNCVDAFFDKEREIDHQSGTINNGVLHFFQDAE</sequence>
<protein>
    <submittedName>
        <fullName evidence="1">Uncharacterized protein</fullName>
    </submittedName>
</protein>
<dbReference type="AlphaFoldDB" id="A4J376"/>
<dbReference type="STRING" id="349161.Dred_0994"/>
<keyword evidence="2" id="KW-1185">Reference proteome</keyword>
<dbReference type="RefSeq" id="WP_011877358.1">
    <property type="nucleotide sequence ID" value="NC_009253.1"/>
</dbReference>
<organism evidence="1 2">
    <name type="scientific">Desulforamulus reducens (strain ATCC BAA-1160 / DSM 100696 / MI-1)</name>
    <name type="common">Desulfotomaculum reducens</name>
    <dbReference type="NCBI Taxonomy" id="349161"/>
    <lineage>
        <taxon>Bacteria</taxon>
        <taxon>Bacillati</taxon>
        <taxon>Bacillota</taxon>
        <taxon>Clostridia</taxon>
        <taxon>Eubacteriales</taxon>
        <taxon>Peptococcaceae</taxon>
        <taxon>Desulforamulus</taxon>
    </lineage>
</organism>
<proteinExistence type="predicted"/>
<dbReference type="Proteomes" id="UP000001556">
    <property type="component" value="Chromosome"/>
</dbReference>